<proteinExistence type="predicted"/>
<sequence length="60" mass="6582">MKPEGRHSRIWVSSESVNTVHRYSKNSSSSSREAKSSLREEAPLAVASSRRGFFGIGPCS</sequence>
<dbReference type="EMBL" id="AWWV01009823">
    <property type="protein sequence ID" value="OMO83879.1"/>
    <property type="molecule type" value="Genomic_DNA"/>
</dbReference>
<name>A0A1R3IMR1_COCAP</name>
<accession>A0A1R3IMR1</accession>
<dbReference type="Proteomes" id="UP000188268">
    <property type="component" value="Unassembled WGS sequence"/>
</dbReference>
<evidence type="ECO:0000313" key="2">
    <source>
        <dbReference type="EMBL" id="OMO83879.1"/>
    </source>
</evidence>
<comment type="caution">
    <text evidence="2">The sequence shown here is derived from an EMBL/GenBank/DDBJ whole genome shotgun (WGS) entry which is preliminary data.</text>
</comment>
<reference evidence="2 3" key="1">
    <citation type="submission" date="2013-09" db="EMBL/GenBank/DDBJ databases">
        <title>Corchorus capsularis genome sequencing.</title>
        <authorList>
            <person name="Alam M."/>
            <person name="Haque M.S."/>
            <person name="Islam M.S."/>
            <person name="Emdad E.M."/>
            <person name="Islam M.M."/>
            <person name="Ahmed B."/>
            <person name="Halim A."/>
            <person name="Hossen Q.M.M."/>
            <person name="Hossain M.Z."/>
            <person name="Ahmed R."/>
            <person name="Khan M.M."/>
            <person name="Islam R."/>
            <person name="Rashid M.M."/>
            <person name="Khan S.A."/>
            <person name="Rahman M.S."/>
            <person name="Alam M."/>
        </authorList>
    </citation>
    <scope>NUCLEOTIDE SEQUENCE [LARGE SCALE GENOMIC DNA]</scope>
    <source>
        <strain evidence="3">cv. CVL-1</strain>
        <tissue evidence="2">Whole seedling</tissue>
    </source>
</reference>
<gene>
    <name evidence="2" type="ORF">CCACVL1_11121</name>
</gene>
<protein>
    <submittedName>
        <fullName evidence="2">Uncharacterized protein</fullName>
    </submittedName>
</protein>
<keyword evidence="3" id="KW-1185">Reference proteome</keyword>
<dbReference type="Gramene" id="OMO83879">
    <property type="protein sequence ID" value="OMO83879"/>
    <property type="gene ID" value="CCACVL1_11121"/>
</dbReference>
<dbReference type="AlphaFoldDB" id="A0A1R3IMR1"/>
<organism evidence="2 3">
    <name type="scientific">Corchorus capsularis</name>
    <name type="common">Jute</name>
    <dbReference type="NCBI Taxonomy" id="210143"/>
    <lineage>
        <taxon>Eukaryota</taxon>
        <taxon>Viridiplantae</taxon>
        <taxon>Streptophyta</taxon>
        <taxon>Embryophyta</taxon>
        <taxon>Tracheophyta</taxon>
        <taxon>Spermatophyta</taxon>
        <taxon>Magnoliopsida</taxon>
        <taxon>eudicotyledons</taxon>
        <taxon>Gunneridae</taxon>
        <taxon>Pentapetalae</taxon>
        <taxon>rosids</taxon>
        <taxon>malvids</taxon>
        <taxon>Malvales</taxon>
        <taxon>Malvaceae</taxon>
        <taxon>Grewioideae</taxon>
        <taxon>Apeibeae</taxon>
        <taxon>Corchorus</taxon>
    </lineage>
</organism>
<evidence type="ECO:0000313" key="3">
    <source>
        <dbReference type="Proteomes" id="UP000188268"/>
    </source>
</evidence>
<feature type="region of interest" description="Disordered" evidence="1">
    <location>
        <begin position="22"/>
        <end position="43"/>
    </location>
</feature>
<evidence type="ECO:0000256" key="1">
    <source>
        <dbReference type="SAM" id="MobiDB-lite"/>
    </source>
</evidence>
<feature type="compositionally biased region" description="Basic and acidic residues" evidence="1">
    <location>
        <begin position="32"/>
        <end position="42"/>
    </location>
</feature>